<reference evidence="2 3" key="1">
    <citation type="submission" date="2023-02" db="EMBL/GenBank/DDBJ databases">
        <title>Oceanobacillus kimchii IFOP_LL358 isolated form Alexandrium catenella lab strain.</title>
        <authorList>
            <person name="Gajardo G."/>
            <person name="Ueki S."/>
            <person name="Maruyama F."/>
        </authorList>
    </citation>
    <scope>NUCLEOTIDE SEQUENCE [LARGE SCALE GENOMIC DNA]</scope>
    <source>
        <strain evidence="2 3">IFOP_LL358</strain>
    </source>
</reference>
<evidence type="ECO:0000313" key="3">
    <source>
        <dbReference type="Proteomes" id="UP001275436"/>
    </source>
</evidence>
<gene>
    <name evidence="2" type="ORF">MACH08_20560</name>
</gene>
<sequence length="45" mass="5431">MEIYLIPMLMVVFVLGMSFGAWMMFLDVRREIEKNGHKVKIKWKN</sequence>
<dbReference type="Proteomes" id="UP001275436">
    <property type="component" value="Unassembled WGS sequence"/>
</dbReference>
<protein>
    <submittedName>
        <fullName evidence="2">Uncharacterized protein</fullName>
    </submittedName>
</protein>
<proteinExistence type="predicted"/>
<keyword evidence="1" id="KW-0472">Membrane</keyword>
<dbReference type="EMBL" id="BSKO01000001">
    <property type="protein sequence ID" value="GLO66272.1"/>
    <property type="molecule type" value="Genomic_DNA"/>
</dbReference>
<keyword evidence="1" id="KW-0812">Transmembrane</keyword>
<name>A0ABQ5TJD6_9BACI</name>
<dbReference type="RefSeq" id="WP_317958146.1">
    <property type="nucleotide sequence ID" value="NZ_BSKO01000001.1"/>
</dbReference>
<keyword evidence="1" id="KW-1133">Transmembrane helix</keyword>
<evidence type="ECO:0000313" key="2">
    <source>
        <dbReference type="EMBL" id="GLO66272.1"/>
    </source>
</evidence>
<feature type="transmembrane region" description="Helical" evidence="1">
    <location>
        <begin position="6"/>
        <end position="26"/>
    </location>
</feature>
<comment type="caution">
    <text evidence="2">The sequence shown here is derived from an EMBL/GenBank/DDBJ whole genome shotgun (WGS) entry which is preliminary data.</text>
</comment>
<keyword evidence="3" id="KW-1185">Reference proteome</keyword>
<organism evidence="2 3">
    <name type="scientific">Oceanobacillus kimchii</name>
    <dbReference type="NCBI Taxonomy" id="746691"/>
    <lineage>
        <taxon>Bacteria</taxon>
        <taxon>Bacillati</taxon>
        <taxon>Bacillota</taxon>
        <taxon>Bacilli</taxon>
        <taxon>Bacillales</taxon>
        <taxon>Bacillaceae</taxon>
        <taxon>Oceanobacillus</taxon>
    </lineage>
</organism>
<evidence type="ECO:0000256" key="1">
    <source>
        <dbReference type="SAM" id="Phobius"/>
    </source>
</evidence>
<accession>A0ABQ5TJD6</accession>